<comment type="caution">
    <text evidence="4">The sequence shown here is derived from an EMBL/GenBank/DDBJ whole genome shotgun (WGS) entry which is preliminary data.</text>
</comment>
<dbReference type="CDD" id="cd01448">
    <property type="entry name" value="TST_Repeat_1"/>
    <property type="match status" value="1"/>
</dbReference>
<proteinExistence type="predicted"/>
<dbReference type="PANTHER" id="PTHR11364:SF27">
    <property type="entry name" value="SULFURTRANSFERASE"/>
    <property type="match status" value="1"/>
</dbReference>
<dbReference type="InterPro" id="IPR036873">
    <property type="entry name" value="Rhodanese-like_dom_sf"/>
</dbReference>
<evidence type="ECO:0000259" key="3">
    <source>
        <dbReference type="PROSITE" id="PS50206"/>
    </source>
</evidence>
<feature type="domain" description="Rhodanese" evidence="3">
    <location>
        <begin position="164"/>
        <end position="276"/>
    </location>
</feature>
<dbReference type="InterPro" id="IPR045078">
    <property type="entry name" value="TST/MPST-like"/>
</dbReference>
<keyword evidence="1 4" id="KW-0808">Transferase</keyword>
<organism evidence="4 5">
    <name type="scientific">Corynebacterium kroppenstedtii</name>
    <dbReference type="NCBI Taxonomy" id="161879"/>
    <lineage>
        <taxon>Bacteria</taxon>
        <taxon>Bacillati</taxon>
        <taxon>Actinomycetota</taxon>
        <taxon>Actinomycetes</taxon>
        <taxon>Mycobacteriales</taxon>
        <taxon>Corynebacteriaceae</taxon>
        <taxon>Corynebacterium</taxon>
    </lineage>
</organism>
<dbReference type="AlphaFoldDB" id="A0A2W5UU10"/>
<reference evidence="4 5" key="1">
    <citation type="submission" date="2017-08" db="EMBL/GenBank/DDBJ databases">
        <title>Infants hospitalized years apart are colonized by the same room-sourced microbial strains.</title>
        <authorList>
            <person name="Brooks B."/>
            <person name="Olm M.R."/>
            <person name="Firek B.A."/>
            <person name="Baker R."/>
            <person name="Thomas B.C."/>
            <person name="Morowitz M.J."/>
            <person name="Banfield J.F."/>
        </authorList>
    </citation>
    <scope>NUCLEOTIDE SEQUENCE [LARGE SCALE GENOMIC DNA]</scope>
    <source>
        <strain evidence="4">S2_003_000_R1_3</strain>
    </source>
</reference>
<dbReference type="Pfam" id="PF00581">
    <property type="entry name" value="Rhodanese"/>
    <property type="match status" value="2"/>
</dbReference>
<evidence type="ECO:0000256" key="1">
    <source>
        <dbReference type="ARBA" id="ARBA00022679"/>
    </source>
</evidence>
<dbReference type="CDD" id="cd01449">
    <property type="entry name" value="TST_Repeat_2"/>
    <property type="match status" value="1"/>
</dbReference>
<dbReference type="SUPFAM" id="SSF52821">
    <property type="entry name" value="Rhodanese/Cell cycle control phosphatase"/>
    <property type="match status" value="2"/>
</dbReference>
<dbReference type="InterPro" id="IPR001763">
    <property type="entry name" value="Rhodanese-like_dom"/>
</dbReference>
<protein>
    <submittedName>
        <fullName evidence="4">Sulfurtransferase</fullName>
    </submittedName>
</protein>
<feature type="domain" description="Rhodanese" evidence="3">
    <location>
        <begin position="38"/>
        <end position="134"/>
    </location>
</feature>
<evidence type="ECO:0000313" key="5">
    <source>
        <dbReference type="Proteomes" id="UP000249432"/>
    </source>
</evidence>
<gene>
    <name evidence="4" type="ORF">DI525_00440</name>
</gene>
<evidence type="ECO:0000256" key="2">
    <source>
        <dbReference type="ARBA" id="ARBA00022737"/>
    </source>
</evidence>
<dbReference type="GO" id="GO:0004792">
    <property type="term" value="F:thiosulfate-cyanide sulfurtransferase activity"/>
    <property type="evidence" value="ECO:0007669"/>
    <property type="project" value="TreeGrafter"/>
</dbReference>
<dbReference type="Proteomes" id="UP000249432">
    <property type="component" value="Unassembled WGS sequence"/>
</dbReference>
<dbReference type="PANTHER" id="PTHR11364">
    <property type="entry name" value="THIOSULFATE SULFERTANSFERASE"/>
    <property type="match status" value="1"/>
</dbReference>
<name>A0A2W5UU10_9CORY</name>
<accession>A0A2W5UU10</accession>
<dbReference type="EMBL" id="QFRA01000001">
    <property type="protein sequence ID" value="PZR06784.1"/>
    <property type="molecule type" value="Genomic_DNA"/>
</dbReference>
<keyword evidence="2" id="KW-0677">Repeat</keyword>
<dbReference type="SMART" id="SM00450">
    <property type="entry name" value="RHOD"/>
    <property type="match status" value="2"/>
</dbReference>
<dbReference type="Gene3D" id="3.40.250.10">
    <property type="entry name" value="Rhodanese-like domain"/>
    <property type="match status" value="2"/>
</dbReference>
<sequence length="280" mass="30997">MTIYVSPDILSKAINKSNRISILSTHWSSGSHTAYSRFVSEHIPDAQFCPPELALTGLPSREAGRNPLPNKGILQNWVHKWGLDKKTPIIIYGQYHGIFSARAWWILKWAGFTDIHILDGGLQAWEDAGHPVIAGPGSLPQRFRTEITVGNMPTIEANEIDRWIKDGGFLLDARDERRFNGIAEKLDFRAGHIPGAINMPVQDFYNEDRTVLSPDEIRARLNRAGITDGSKVAVYSGSALHSCAMIAVMEHAGMEGARLFTGGWSQWAGNPDNPIERSGD</sequence>
<evidence type="ECO:0000313" key="4">
    <source>
        <dbReference type="EMBL" id="PZR06784.1"/>
    </source>
</evidence>
<dbReference type="PROSITE" id="PS50206">
    <property type="entry name" value="RHODANESE_3"/>
    <property type="match status" value="2"/>
</dbReference>